<dbReference type="EMBL" id="GIKN01002692">
    <property type="protein sequence ID" value="NIE44965.1"/>
    <property type="molecule type" value="Transcribed_RNA"/>
</dbReference>
<feature type="signal peptide" evidence="1">
    <location>
        <begin position="1"/>
        <end position="20"/>
    </location>
</feature>
<reference evidence="2" key="1">
    <citation type="submission" date="2020-03" db="EMBL/GenBank/DDBJ databases">
        <title>A transcriptome and proteome of the tick Rhipicephalus microplus shaped by the genetic composition of its hosts and developmental stage.</title>
        <authorList>
            <person name="Garcia G.R."/>
            <person name="Ribeiro J.M.C."/>
            <person name="Maruyama S.R."/>
            <person name="Gardinasse L.G."/>
            <person name="Nelson K."/>
            <person name="Ferreira B.R."/>
            <person name="Andrade T.G."/>
            <person name="Santos I.K.F.M."/>
        </authorList>
    </citation>
    <scope>NUCLEOTIDE SEQUENCE</scope>
    <source>
        <strain evidence="2">NSGR</strain>
        <tissue evidence="2">Salivary glands</tissue>
    </source>
</reference>
<protein>
    <submittedName>
        <fullName evidence="2">Putative secreted protein</fullName>
    </submittedName>
</protein>
<keyword evidence="1" id="KW-0732">Signal</keyword>
<proteinExistence type="predicted"/>
<evidence type="ECO:0000256" key="1">
    <source>
        <dbReference type="SAM" id="SignalP"/>
    </source>
</evidence>
<name>A0A6G5A1R5_RHIMP</name>
<accession>A0A6G5A1R5</accession>
<sequence>MGYHFFVIASLLLLFRSVNSCELSECTCGSFWALQYSRSDRSLQICNSVQRIMCMTQYFVCVCWSLILPHSHWMLVVLKQCLQNGIT</sequence>
<evidence type="ECO:0000313" key="2">
    <source>
        <dbReference type="EMBL" id="NIE44965.1"/>
    </source>
</evidence>
<dbReference type="AlphaFoldDB" id="A0A6G5A1R5"/>
<organism evidence="2">
    <name type="scientific">Rhipicephalus microplus</name>
    <name type="common">Cattle tick</name>
    <name type="synonym">Boophilus microplus</name>
    <dbReference type="NCBI Taxonomy" id="6941"/>
    <lineage>
        <taxon>Eukaryota</taxon>
        <taxon>Metazoa</taxon>
        <taxon>Ecdysozoa</taxon>
        <taxon>Arthropoda</taxon>
        <taxon>Chelicerata</taxon>
        <taxon>Arachnida</taxon>
        <taxon>Acari</taxon>
        <taxon>Parasitiformes</taxon>
        <taxon>Ixodida</taxon>
        <taxon>Ixodoidea</taxon>
        <taxon>Ixodidae</taxon>
        <taxon>Rhipicephalinae</taxon>
        <taxon>Rhipicephalus</taxon>
        <taxon>Boophilus</taxon>
    </lineage>
</organism>
<feature type="chain" id="PRO_5026353792" evidence="1">
    <location>
        <begin position="21"/>
        <end position="87"/>
    </location>
</feature>